<feature type="transmembrane region" description="Helical" evidence="9">
    <location>
        <begin position="298"/>
        <end position="321"/>
    </location>
</feature>
<dbReference type="EMBL" id="JBIYEW010000003">
    <property type="protein sequence ID" value="MFK4639258.1"/>
    <property type="molecule type" value="Genomic_DNA"/>
</dbReference>
<feature type="transmembrane region" description="Helical" evidence="9">
    <location>
        <begin position="173"/>
        <end position="194"/>
    </location>
</feature>
<keyword evidence="4" id="KW-0050">Antiport</keyword>
<sequence>MQSLSVSLVLIAAMAVAAPLAARFVERAVKVPIVVFEIVLGMVLGPSVLGWVQSTQFTDTLADFGLAMLFFVAGNEIDFRAIRGRPLRRASAGWVISLAAGMAAGLALTSAAEPSVIIGVALCSTALGTLLPILRDAGQAKTPTGIAVTALGAVGEFGPLIAISLFFSGRQLGAASAVLLGFVLLTAAAIFLASRSQHVLFHSHITRTLHTSGQFAIRSIMLILSLLVVLSTLLGLDMLLGAFAAGVLWKVAIARAPEAERTVIERKVDAIAFGFLVPVFFIDTGIDFELASLTSSPLALAMVPMFLGLLLLVRGLPSVLAAPAGSTSAAKRAIVLFGATGLPVIVAVTSIGRDHDLISSGIASALVGAGMLSVLLFPLLALRQLQGTASPQPASENEIP</sequence>
<evidence type="ECO:0000256" key="7">
    <source>
        <dbReference type="ARBA" id="ARBA00023065"/>
    </source>
</evidence>
<keyword evidence="6 9" id="KW-1133">Transmembrane helix</keyword>
<protein>
    <submittedName>
        <fullName evidence="11">Kef-type K+ transport system membrane component KefB</fullName>
    </submittedName>
</protein>
<dbReference type="PANTHER" id="PTHR43562:SF1">
    <property type="entry name" value="NA(+)_H(+) ANTIPORTER YJBQ-RELATED"/>
    <property type="match status" value="1"/>
</dbReference>
<feature type="transmembrane region" description="Helical" evidence="9">
    <location>
        <begin position="33"/>
        <end position="52"/>
    </location>
</feature>
<dbReference type="PANTHER" id="PTHR43562">
    <property type="entry name" value="NAPA-TYPE SODIUM/HYDROGEN ANTIPORTER"/>
    <property type="match status" value="1"/>
</dbReference>
<dbReference type="Pfam" id="PF00999">
    <property type="entry name" value="Na_H_Exchanger"/>
    <property type="match status" value="1"/>
</dbReference>
<evidence type="ECO:0000256" key="8">
    <source>
        <dbReference type="ARBA" id="ARBA00023136"/>
    </source>
</evidence>
<accession>A0ABW8N6R5</accession>
<keyword evidence="7" id="KW-0406">Ion transport</keyword>
<comment type="subcellular location">
    <subcellularLocation>
        <location evidence="1">Membrane</location>
        <topology evidence="1">Multi-pass membrane protein</topology>
    </subcellularLocation>
</comment>
<proteinExistence type="inferred from homology"/>
<keyword evidence="5 9" id="KW-0812">Transmembrane</keyword>
<feature type="transmembrane region" description="Helical" evidence="9">
    <location>
        <begin position="215"/>
        <end position="233"/>
    </location>
</feature>
<keyword evidence="3" id="KW-0813">Transport</keyword>
<evidence type="ECO:0000256" key="9">
    <source>
        <dbReference type="SAM" id="Phobius"/>
    </source>
</evidence>
<feature type="transmembrane region" description="Helical" evidence="9">
    <location>
        <begin position="357"/>
        <end position="382"/>
    </location>
</feature>
<dbReference type="Gene3D" id="1.20.1530.20">
    <property type="match status" value="1"/>
</dbReference>
<evidence type="ECO:0000256" key="1">
    <source>
        <dbReference type="ARBA" id="ARBA00004141"/>
    </source>
</evidence>
<feature type="transmembrane region" description="Helical" evidence="9">
    <location>
        <begin position="239"/>
        <end position="256"/>
    </location>
</feature>
<organism evidence="11 12">
    <name type="scientific">Paenarthrobacter histidinolovorans</name>
    <dbReference type="NCBI Taxonomy" id="43664"/>
    <lineage>
        <taxon>Bacteria</taxon>
        <taxon>Bacillati</taxon>
        <taxon>Actinomycetota</taxon>
        <taxon>Actinomycetes</taxon>
        <taxon>Micrococcales</taxon>
        <taxon>Micrococcaceae</taxon>
        <taxon>Paenarthrobacter</taxon>
    </lineage>
</organism>
<evidence type="ECO:0000256" key="6">
    <source>
        <dbReference type="ARBA" id="ARBA00022989"/>
    </source>
</evidence>
<feature type="transmembrane region" description="Helical" evidence="9">
    <location>
        <begin position="333"/>
        <end position="351"/>
    </location>
</feature>
<feature type="transmembrane region" description="Helical" evidence="9">
    <location>
        <begin position="90"/>
        <end position="109"/>
    </location>
</feature>
<evidence type="ECO:0000313" key="12">
    <source>
        <dbReference type="Proteomes" id="UP001620520"/>
    </source>
</evidence>
<dbReference type="RefSeq" id="WP_404594367.1">
    <property type="nucleotide sequence ID" value="NZ_JBIYEW010000003.1"/>
</dbReference>
<evidence type="ECO:0000259" key="10">
    <source>
        <dbReference type="Pfam" id="PF00999"/>
    </source>
</evidence>
<feature type="domain" description="Cation/H+ exchanger transmembrane" evidence="10">
    <location>
        <begin position="20"/>
        <end position="380"/>
    </location>
</feature>
<evidence type="ECO:0000256" key="3">
    <source>
        <dbReference type="ARBA" id="ARBA00022448"/>
    </source>
</evidence>
<comment type="similarity">
    <text evidence="2">Belongs to the monovalent cation:proton antiporter 2 (CPA2) transporter (TC 2.A.37) family.</text>
</comment>
<keyword evidence="8 9" id="KW-0472">Membrane</keyword>
<keyword evidence="12" id="KW-1185">Reference proteome</keyword>
<evidence type="ECO:0000256" key="4">
    <source>
        <dbReference type="ARBA" id="ARBA00022449"/>
    </source>
</evidence>
<feature type="transmembrane region" description="Helical" evidence="9">
    <location>
        <begin position="268"/>
        <end position="286"/>
    </location>
</feature>
<dbReference type="Proteomes" id="UP001620520">
    <property type="component" value="Unassembled WGS sequence"/>
</dbReference>
<evidence type="ECO:0000256" key="2">
    <source>
        <dbReference type="ARBA" id="ARBA00005551"/>
    </source>
</evidence>
<gene>
    <name evidence="11" type="ORF">ABIA52_002147</name>
</gene>
<dbReference type="InterPro" id="IPR038770">
    <property type="entry name" value="Na+/solute_symporter_sf"/>
</dbReference>
<dbReference type="InterPro" id="IPR006153">
    <property type="entry name" value="Cation/H_exchanger_TM"/>
</dbReference>
<feature type="transmembrane region" description="Helical" evidence="9">
    <location>
        <begin position="146"/>
        <end position="167"/>
    </location>
</feature>
<reference evidence="11 12" key="1">
    <citation type="submission" date="2024-10" db="EMBL/GenBank/DDBJ databases">
        <title>Novel secondary metabolite-producing bacteria for plant disease control.</title>
        <authorList>
            <person name="Chevrette M."/>
        </authorList>
    </citation>
    <scope>NUCLEOTIDE SEQUENCE [LARGE SCALE GENOMIC DNA]</scope>
    <source>
        <strain evidence="11 12">J30 TE3557</strain>
    </source>
</reference>
<evidence type="ECO:0000313" key="11">
    <source>
        <dbReference type="EMBL" id="MFK4639258.1"/>
    </source>
</evidence>
<name>A0ABW8N6R5_9MICC</name>
<evidence type="ECO:0000256" key="5">
    <source>
        <dbReference type="ARBA" id="ARBA00022692"/>
    </source>
</evidence>
<comment type="caution">
    <text evidence="11">The sequence shown here is derived from an EMBL/GenBank/DDBJ whole genome shotgun (WGS) entry which is preliminary data.</text>
</comment>
<feature type="transmembrane region" description="Helical" evidence="9">
    <location>
        <begin position="115"/>
        <end position="134"/>
    </location>
</feature>